<dbReference type="Gramene" id="PVH47713">
    <property type="protein sequence ID" value="PVH47713"/>
    <property type="gene ID" value="PAHAL_4G127000"/>
</dbReference>
<accession>A0A2T8JCR4</accession>
<evidence type="ECO:0000313" key="1">
    <source>
        <dbReference type="EMBL" id="PVH47713.1"/>
    </source>
</evidence>
<organism evidence="1">
    <name type="scientific">Panicum hallii</name>
    <dbReference type="NCBI Taxonomy" id="206008"/>
    <lineage>
        <taxon>Eukaryota</taxon>
        <taxon>Viridiplantae</taxon>
        <taxon>Streptophyta</taxon>
        <taxon>Embryophyta</taxon>
        <taxon>Tracheophyta</taxon>
        <taxon>Spermatophyta</taxon>
        <taxon>Magnoliopsida</taxon>
        <taxon>Liliopsida</taxon>
        <taxon>Poales</taxon>
        <taxon>Poaceae</taxon>
        <taxon>PACMAD clade</taxon>
        <taxon>Panicoideae</taxon>
        <taxon>Panicodae</taxon>
        <taxon>Paniceae</taxon>
        <taxon>Panicinae</taxon>
        <taxon>Panicum</taxon>
        <taxon>Panicum sect. Panicum</taxon>
    </lineage>
</organism>
<dbReference type="EMBL" id="CM008049">
    <property type="protein sequence ID" value="PVH47713.1"/>
    <property type="molecule type" value="Genomic_DNA"/>
</dbReference>
<proteinExistence type="predicted"/>
<reference evidence="1" key="1">
    <citation type="submission" date="2018-04" db="EMBL/GenBank/DDBJ databases">
        <title>WGS assembly of Panicum hallii.</title>
        <authorList>
            <person name="Lovell J."/>
            <person name="Jenkins J."/>
            <person name="Lowry D."/>
            <person name="Mamidi S."/>
            <person name="Sreedasyam A."/>
            <person name="Weng X."/>
            <person name="Barry K."/>
            <person name="Bonette J."/>
            <person name="Campitelli B."/>
            <person name="Daum C."/>
            <person name="Gordon S."/>
            <person name="Gould B."/>
            <person name="Lipzen A."/>
            <person name="Macqueen A."/>
            <person name="Palacio-Mejia J."/>
            <person name="Plott C."/>
            <person name="Shakirov E."/>
            <person name="Shu S."/>
            <person name="Yoshinaga Y."/>
            <person name="Zane M."/>
            <person name="Rokhsar D."/>
            <person name="Grimwood J."/>
            <person name="Schmutz J."/>
            <person name="Juenger T."/>
        </authorList>
    </citation>
    <scope>NUCLEOTIDE SEQUENCE [LARGE SCALE GENOMIC DNA]</scope>
    <source>
        <strain evidence="1">FIL2</strain>
    </source>
</reference>
<protein>
    <submittedName>
        <fullName evidence="1">Uncharacterized protein</fullName>
    </submittedName>
</protein>
<dbReference type="AlphaFoldDB" id="A0A2T8JCR4"/>
<gene>
    <name evidence="1" type="ORF">PAHAL_4G127000</name>
</gene>
<dbReference type="Proteomes" id="UP000243499">
    <property type="component" value="Chromosome 4"/>
</dbReference>
<name>A0A2T8JCR4_9POAL</name>
<sequence>MCCSPTRHYGCSNPRCSCCNSNLVLTADFGKQSPIQEGFPGATGAIHKEKPAIVGINS</sequence>